<evidence type="ECO:0000256" key="2">
    <source>
        <dbReference type="ARBA" id="ARBA00012479"/>
    </source>
</evidence>
<dbReference type="InterPro" id="IPR000801">
    <property type="entry name" value="Esterase-like"/>
</dbReference>
<comment type="caution">
    <text evidence="8">The sequence shown here is derived from an EMBL/GenBank/DDBJ whole genome shotgun (WGS) entry which is preliminary data.</text>
</comment>
<evidence type="ECO:0000256" key="5">
    <source>
        <dbReference type="ARBA" id="ARBA00047590"/>
    </source>
</evidence>
<organism evidence="8 9">
    <name type="scientific">Nostoc flagelliforme FACHB-838</name>
    <dbReference type="NCBI Taxonomy" id="2692904"/>
    <lineage>
        <taxon>Bacteria</taxon>
        <taxon>Bacillati</taxon>
        <taxon>Cyanobacteriota</taxon>
        <taxon>Cyanophyceae</taxon>
        <taxon>Nostocales</taxon>
        <taxon>Nostocaceae</taxon>
        <taxon>Nostoc</taxon>
    </lineage>
</organism>
<dbReference type="Gene3D" id="3.40.50.1820">
    <property type="entry name" value="alpha/beta hydrolase"/>
    <property type="match status" value="1"/>
</dbReference>
<evidence type="ECO:0000256" key="6">
    <source>
        <dbReference type="NCBIfam" id="TIGR02821"/>
    </source>
</evidence>
<dbReference type="InterPro" id="IPR014186">
    <property type="entry name" value="S-formylglutathione_hydrol"/>
</dbReference>
<gene>
    <name evidence="8" type="primary">fghA</name>
    <name evidence="8" type="ORF">H6G97_32070</name>
</gene>
<evidence type="ECO:0000313" key="9">
    <source>
        <dbReference type="Proteomes" id="UP000623440"/>
    </source>
</evidence>
<name>A0ABR8DXH4_9NOSO</name>
<dbReference type="EMBL" id="JACJSI010000123">
    <property type="protein sequence ID" value="MBD2533933.1"/>
    <property type="molecule type" value="Genomic_DNA"/>
</dbReference>
<dbReference type="RefSeq" id="WP_190944466.1">
    <property type="nucleotide sequence ID" value="NZ_JACJSI010000123.1"/>
</dbReference>
<comment type="catalytic activity">
    <reaction evidence="5 7">
        <text>S-formylglutathione + H2O = formate + glutathione + H(+)</text>
        <dbReference type="Rhea" id="RHEA:14961"/>
        <dbReference type="ChEBI" id="CHEBI:15377"/>
        <dbReference type="ChEBI" id="CHEBI:15378"/>
        <dbReference type="ChEBI" id="CHEBI:15740"/>
        <dbReference type="ChEBI" id="CHEBI:57688"/>
        <dbReference type="ChEBI" id="CHEBI:57925"/>
        <dbReference type="EC" id="3.1.2.12"/>
    </reaction>
</comment>
<evidence type="ECO:0000256" key="3">
    <source>
        <dbReference type="ARBA" id="ARBA00022487"/>
    </source>
</evidence>
<reference evidence="8 9" key="1">
    <citation type="journal article" date="2020" name="ISME J.">
        <title>Comparative genomics reveals insights into cyanobacterial evolution and habitat adaptation.</title>
        <authorList>
            <person name="Chen M.Y."/>
            <person name="Teng W.K."/>
            <person name="Zhao L."/>
            <person name="Hu C.X."/>
            <person name="Zhou Y.K."/>
            <person name="Han B.P."/>
            <person name="Song L.R."/>
            <person name="Shu W.S."/>
        </authorList>
    </citation>
    <scope>NUCLEOTIDE SEQUENCE [LARGE SCALE GENOMIC DNA]</scope>
    <source>
        <strain evidence="8 9">FACHB-838</strain>
    </source>
</reference>
<dbReference type="Proteomes" id="UP000623440">
    <property type="component" value="Unassembled WGS sequence"/>
</dbReference>
<accession>A0ABR8DXH4</accession>
<dbReference type="SUPFAM" id="SSF53474">
    <property type="entry name" value="alpha/beta-Hydrolases"/>
    <property type="match status" value="1"/>
</dbReference>
<proteinExistence type="inferred from homology"/>
<comment type="similarity">
    <text evidence="1 7">Belongs to the esterase D family.</text>
</comment>
<evidence type="ECO:0000256" key="1">
    <source>
        <dbReference type="ARBA" id="ARBA00005622"/>
    </source>
</evidence>
<dbReference type="NCBIfam" id="TIGR02821">
    <property type="entry name" value="fghA_ester_D"/>
    <property type="match status" value="1"/>
</dbReference>
<dbReference type="Pfam" id="PF00756">
    <property type="entry name" value="Esterase"/>
    <property type="match status" value="1"/>
</dbReference>
<keyword evidence="3 7" id="KW-0719">Serine esterase</keyword>
<dbReference type="GO" id="GO:0018738">
    <property type="term" value="F:S-formylglutathione hydrolase activity"/>
    <property type="evidence" value="ECO:0007669"/>
    <property type="project" value="UniProtKB-EC"/>
</dbReference>
<dbReference type="InterPro" id="IPR029058">
    <property type="entry name" value="AB_hydrolase_fold"/>
</dbReference>
<dbReference type="PANTHER" id="PTHR10061:SF0">
    <property type="entry name" value="S-FORMYLGLUTATHIONE HYDROLASE"/>
    <property type="match status" value="1"/>
</dbReference>
<keyword evidence="9" id="KW-1185">Reference proteome</keyword>
<evidence type="ECO:0000256" key="7">
    <source>
        <dbReference type="RuleBase" id="RU363068"/>
    </source>
</evidence>
<keyword evidence="4 7" id="KW-0378">Hydrolase</keyword>
<evidence type="ECO:0000256" key="4">
    <source>
        <dbReference type="ARBA" id="ARBA00022801"/>
    </source>
</evidence>
<dbReference type="PANTHER" id="PTHR10061">
    <property type="entry name" value="S-FORMYLGLUTATHIONE HYDROLASE"/>
    <property type="match status" value="1"/>
</dbReference>
<evidence type="ECO:0000313" key="8">
    <source>
        <dbReference type="EMBL" id="MBD2533933.1"/>
    </source>
</evidence>
<protein>
    <recommendedName>
        <fullName evidence="2 6">S-formylglutathione hydrolase</fullName>
        <ecNumber evidence="2 6">3.1.2.12</ecNumber>
    </recommendedName>
</protein>
<sequence length="296" mass="33159">MSNLNLISEYKSFGGKLGFYSHHSSTCNAEMRFAVYQPPQATQKPVPILYFLSGLTCTEENFMAKAGGVQRLAAEYGLILVAPDTSPRNTGIAGEDDNWDFGIGAGFYVDATEEPWCKNYQMYSYVVQELPALITANFPTQPEKQGIFGHSMGGHGALVCALRNPELYKSVSAFAPITTPMRCPWGQKAFSGYLGKNQESWRDYDASELVKKVGYHSSILIDQGTADKFLAEQQLMPEVFEQACADVNQPLKLRYQEGYDHSYYFIASFIEDHIRHHALALLMTAVFIYLNPTFLF</sequence>
<dbReference type="EC" id="3.1.2.12" evidence="2 6"/>
<comment type="function">
    <text evidence="7">Serine hydrolase involved in the detoxification of formaldehyde.</text>
</comment>